<dbReference type="InterPro" id="IPR003961">
    <property type="entry name" value="FN3_dom"/>
</dbReference>
<feature type="chain" id="PRO_5034909402" description="Fibronectin type-III domain-containing protein" evidence="1">
    <location>
        <begin position="19"/>
        <end position="288"/>
    </location>
</feature>
<evidence type="ECO:0000313" key="4">
    <source>
        <dbReference type="Proteomes" id="UP000694565"/>
    </source>
</evidence>
<evidence type="ECO:0000256" key="1">
    <source>
        <dbReference type="SAM" id="SignalP"/>
    </source>
</evidence>
<feature type="signal peptide" evidence="1">
    <location>
        <begin position="1"/>
        <end position="18"/>
    </location>
</feature>
<dbReference type="InterPro" id="IPR036116">
    <property type="entry name" value="FN3_sf"/>
</dbReference>
<dbReference type="PANTHER" id="PTHR14537">
    <property type="entry name" value="FIBRONECTIN TYPE III DOMAIN-CONTAINING PROTEIN 11"/>
    <property type="match status" value="1"/>
</dbReference>
<keyword evidence="4" id="KW-1185">Reference proteome</keyword>
<evidence type="ECO:0000313" key="3">
    <source>
        <dbReference type="Ensembl" id="ENSCLMP00005006112.1"/>
    </source>
</evidence>
<name>A0A8C2WM45_CYCLU</name>
<feature type="domain" description="Fibronectin type-III" evidence="2">
    <location>
        <begin position="176"/>
        <end position="275"/>
    </location>
</feature>
<proteinExistence type="predicted"/>
<dbReference type="AlphaFoldDB" id="A0A8C2WM45"/>
<dbReference type="InterPro" id="IPR013783">
    <property type="entry name" value="Ig-like_fold"/>
</dbReference>
<keyword evidence="1" id="KW-0732">Signal</keyword>
<dbReference type="PROSITE" id="PS50853">
    <property type="entry name" value="FN3"/>
    <property type="match status" value="1"/>
</dbReference>
<dbReference type="Ensembl" id="ENSCLMT00005006598.1">
    <property type="protein sequence ID" value="ENSCLMP00005006112.1"/>
    <property type="gene ID" value="ENSCLMG00005003429.1"/>
</dbReference>
<dbReference type="CDD" id="cd00063">
    <property type="entry name" value="FN3"/>
    <property type="match status" value="1"/>
</dbReference>
<organism evidence="3 4">
    <name type="scientific">Cyclopterus lumpus</name>
    <name type="common">Lumpsucker</name>
    <dbReference type="NCBI Taxonomy" id="8103"/>
    <lineage>
        <taxon>Eukaryota</taxon>
        <taxon>Metazoa</taxon>
        <taxon>Chordata</taxon>
        <taxon>Craniata</taxon>
        <taxon>Vertebrata</taxon>
        <taxon>Euteleostomi</taxon>
        <taxon>Actinopterygii</taxon>
        <taxon>Neopterygii</taxon>
        <taxon>Teleostei</taxon>
        <taxon>Neoteleostei</taxon>
        <taxon>Acanthomorphata</taxon>
        <taxon>Eupercaria</taxon>
        <taxon>Perciformes</taxon>
        <taxon>Cottioidei</taxon>
        <taxon>Cottales</taxon>
        <taxon>Cyclopteridae</taxon>
        <taxon>Cyclopterus</taxon>
    </lineage>
</organism>
<evidence type="ECO:0000259" key="2">
    <source>
        <dbReference type="PROSITE" id="PS50853"/>
    </source>
</evidence>
<reference evidence="3" key="2">
    <citation type="submission" date="2025-09" db="UniProtKB">
        <authorList>
            <consortium name="Ensembl"/>
        </authorList>
    </citation>
    <scope>IDENTIFICATION</scope>
</reference>
<dbReference type="Gene3D" id="2.60.40.10">
    <property type="entry name" value="Immunoglobulins"/>
    <property type="match status" value="1"/>
</dbReference>
<dbReference type="GeneTree" id="ENSGT00940000177827"/>
<accession>A0A8C2WM45</accession>
<dbReference type="Proteomes" id="UP000694565">
    <property type="component" value="Unplaced"/>
</dbReference>
<dbReference type="InterPro" id="IPR048317">
    <property type="entry name" value="DUF5581_C"/>
</dbReference>
<dbReference type="Pfam" id="PF17744">
    <property type="entry name" value="DUF5581"/>
    <property type="match status" value="1"/>
</dbReference>
<sequence>MRGLHFFHAVLMVGLNTALKPPHKFLEQEELRLMQRSSFYLEIRRHNLSPPADEPQDPLQLSDSIVWTLIDKQRLQSAKALAKTRVTFLLTLQELLYEELIEACRELKAFNDQGLADGDTAAHVQQRLLQTHQDLNDFESRMTRNAATLHLRNQLIPNKVHSSRIILRASLIIKLPVMFNRLKSCVTSNIVHLHWEVADMQSEDLNQEFKIHVKSLHPTSAEKEEVSQSVCKSYDVQVKNLKPNRYYEFSVRRVDIITLVSRQWTDTIILATFPNKKPQQFGEVSAGD</sequence>
<protein>
    <recommendedName>
        <fullName evidence="2">Fibronectin type-III domain-containing protein</fullName>
    </recommendedName>
</protein>
<dbReference type="SUPFAM" id="SSF49265">
    <property type="entry name" value="Fibronectin type III"/>
    <property type="match status" value="1"/>
</dbReference>
<reference evidence="3" key="1">
    <citation type="submission" date="2025-08" db="UniProtKB">
        <authorList>
            <consortium name="Ensembl"/>
        </authorList>
    </citation>
    <scope>IDENTIFICATION</scope>
</reference>
<dbReference type="InterPro" id="IPR039581">
    <property type="entry name" value="FNDC11"/>
</dbReference>